<evidence type="ECO:0000256" key="3">
    <source>
        <dbReference type="ARBA" id="ARBA00022603"/>
    </source>
</evidence>
<proteinExistence type="predicted"/>
<dbReference type="Gene3D" id="2.170.270.10">
    <property type="entry name" value="SET domain"/>
    <property type="match status" value="1"/>
</dbReference>
<keyword evidence="6" id="KW-0479">Metal-binding</keyword>
<dbReference type="EMBL" id="KQ234218">
    <property type="protein sequence ID" value="KMZ82003.1"/>
    <property type="molecule type" value="Genomic_DNA"/>
</dbReference>
<dbReference type="GO" id="GO:0046872">
    <property type="term" value="F:metal ion binding"/>
    <property type="evidence" value="ECO:0007669"/>
    <property type="project" value="UniProtKB-KW"/>
</dbReference>
<evidence type="ECO:0000256" key="8">
    <source>
        <dbReference type="SAM" id="MobiDB-lite"/>
    </source>
</evidence>
<dbReference type="OrthoDB" id="616263at2759"/>
<feature type="compositionally biased region" description="Basic residues" evidence="8">
    <location>
        <begin position="1181"/>
        <end position="1197"/>
    </location>
</feature>
<dbReference type="InterPro" id="IPR015947">
    <property type="entry name" value="PUA-like_sf"/>
</dbReference>
<evidence type="ECO:0000256" key="5">
    <source>
        <dbReference type="ARBA" id="ARBA00022691"/>
    </source>
</evidence>
<feature type="compositionally biased region" description="Polar residues" evidence="8">
    <location>
        <begin position="1362"/>
        <end position="1372"/>
    </location>
</feature>
<comment type="subcellular location">
    <subcellularLocation>
        <location evidence="1">Chromosome</location>
    </subcellularLocation>
</comment>
<keyword evidence="3" id="KW-0489">Methyltransferase</keyword>
<evidence type="ECO:0000313" key="11">
    <source>
        <dbReference type="EMBL" id="KMZ82003.1"/>
    </source>
</evidence>
<feature type="region of interest" description="Disordered" evidence="8">
    <location>
        <begin position="828"/>
        <end position="856"/>
    </location>
</feature>
<dbReference type="InterPro" id="IPR046341">
    <property type="entry name" value="SET_dom_sf"/>
</dbReference>
<feature type="region of interest" description="Disordered" evidence="8">
    <location>
        <begin position="408"/>
        <end position="434"/>
    </location>
</feature>
<dbReference type="PROSITE" id="PS50868">
    <property type="entry name" value="POST_SET"/>
    <property type="match status" value="1"/>
</dbReference>
<feature type="compositionally biased region" description="Basic and acidic residues" evidence="8">
    <location>
        <begin position="146"/>
        <end position="157"/>
    </location>
</feature>
<evidence type="ECO:0000256" key="6">
    <source>
        <dbReference type="ARBA" id="ARBA00022723"/>
    </source>
</evidence>
<dbReference type="InterPro" id="IPR036987">
    <property type="entry name" value="SRA-YDG_sf"/>
</dbReference>
<evidence type="ECO:0000256" key="7">
    <source>
        <dbReference type="ARBA" id="ARBA00022833"/>
    </source>
</evidence>
<evidence type="ECO:0000256" key="4">
    <source>
        <dbReference type="ARBA" id="ARBA00022679"/>
    </source>
</evidence>
<dbReference type="GO" id="GO:0032259">
    <property type="term" value="P:methylation"/>
    <property type="evidence" value="ECO:0007669"/>
    <property type="project" value="UniProtKB-KW"/>
</dbReference>
<keyword evidence="5" id="KW-0949">S-adenosyl-L-methionine</keyword>
<feature type="region of interest" description="Disordered" evidence="8">
    <location>
        <begin position="892"/>
        <end position="918"/>
    </location>
</feature>
<organism evidence="11 12">
    <name type="scientific">Plasmodium vivax India VII</name>
    <dbReference type="NCBI Taxonomy" id="1077284"/>
    <lineage>
        <taxon>Eukaryota</taxon>
        <taxon>Sar</taxon>
        <taxon>Alveolata</taxon>
        <taxon>Apicomplexa</taxon>
        <taxon>Aconoidasida</taxon>
        <taxon>Haemosporida</taxon>
        <taxon>Plasmodiidae</taxon>
        <taxon>Plasmodium</taxon>
        <taxon>Plasmodium (Plasmodium)</taxon>
    </lineage>
</organism>
<name>A0A0J9V7K7_PLAVI</name>
<dbReference type="Gene3D" id="2.30.280.10">
    <property type="entry name" value="SRA-YDG"/>
    <property type="match status" value="1"/>
</dbReference>
<dbReference type="InterPro" id="IPR003616">
    <property type="entry name" value="Post-SET_dom"/>
</dbReference>
<feature type="compositionally biased region" description="Acidic residues" evidence="8">
    <location>
        <begin position="909"/>
        <end position="918"/>
    </location>
</feature>
<feature type="compositionally biased region" description="Polar residues" evidence="8">
    <location>
        <begin position="38"/>
        <end position="49"/>
    </location>
</feature>
<evidence type="ECO:0000256" key="2">
    <source>
        <dbReference type="ARBA" id="ARBA00022454"/>
    </source>
</evidence>
<dbReference type="Proteomes" id="UP000053562">
    <property type="component" value="Unassembled WGS sequence"/>
</dbReference>
<evidence type="ECO:0008006" key="13">
    <source>
        <dbReference type="Google" id="ProtNLM"/>
    </source>
</evidence>
<dbReference type="PROSITE" id="PS50280">
    <property type="entry name" value="SET"/>
    <property type="match status" value="1"/>
</dbReference>
<dbReference type="PANTHER" id="PTHR46223:SF3">
    <property type="entry name" value="HISTONE-LYSINE N-METHYLTRANSFERASE SET-23"/>
    <property type="match status" value="1"/>
</dbReference>
<dbReference type="SUPFAM" id="SSF82199">
    <property type="entry name" value="SET domain"/>
    <property type="match status" value="1"/>
</dbReference>
<dbReference type="SUPFAM" id="SSF88697">
    <property type="entry name" value="PUA domain-like"/>
    <property type="match status" value="1"/>
</dbReference>
<keyword evidence="7" id="KW-0862">Zinc</keyword>
<feature type="compositionally biased region" description="Basic residues" evidence="8">
    <location>
        <begin position="410"/>
        <end position="434"/>
    </location>
</feature>
<dbReference type="InterPro" id="IPR050973">
    <property type="entry name" value="H3K9_Histone-Lys_N-MTase"/>
</dbReference>
<dbReference type="GO" id="GO:0005694">
    <property type="term" value="C:chromosome"/>
    <property type="evidence" value="ECO:0007669"/>
    <property type="project" value="UniProtKB-SubCell"/>
</dbReference>
<feature type="region of interest" description="Disordered" evidence="8">
    <location>
        <begin position="1671"/>
        <end position="1712"/>
    </location>
</feature>
<dbReference type="SMART" id="SM00317">
    <property type="entry name" value="SET"/>
    <property type="match status" value="1"/>
</dbReference>
<feature type="region of interest" description="Disordered" evidence="8">
    <location>
        <begin position="1180"/>
        <end position="1224"/>
    </location>
</feature>
<accession>A0A0J9V7K7</accession>
<feature type="region of interest" description="Disordered" evidence="8">
    <location>
        <begin position="935"/>
        <end position="1018"/>
    </location>
</feature>
<feature type="domain" description="Post-SET" evidence="10">
    <location>
        <begin position="2059"/>
        <end position="2075"/>
    </location>
</feature>
<protein>
    <recommendedName>
        <fullName evidence="13">SET domain-containing protein</fullName>
    </recommendedName>
</protein>
<reference evidence="11 12" key="1">
    <citation type="submission" date="2011-08" db="EMBL/GenBank/DDBJ databases">
        <title>The Genome Sequence of Plasmodium vivax India VII.</title>
        <authorList>
            <consortium name="The Broad Institute Genome Sequencing Platform"/>
            <consortium name="The Broad Institute Genome Sequencing Center for Infectious Disease"/>
            <person name="Neafsey D."/>
            <person name="Carlton J."/>
            <person name="Barnwell J."/>
            <person name="Collins W."/>
            <person name="Escalante A."/>
            <person name="Mullikin J."/>
            <person name="Saul A."/>
            <person name="Guigo R."/>
            <person name="Camara F."/>
            <person name="Young S.K."/>
            <person name="Zeng Q."/>
            <person name="Gargeya S."/>
            <person name="Fitzgerald M."/>
            <person name="Haas B."/>
            <person name="Abouelleil A."/>
            <person name="Alvarado L."/>
            <person name="Arachchi H.M."/>
            <person name="Berlin A."/>
            <person name="Brown A."/>
            <person name="Chapman S.B."/>
            <person name="Chen Z."/>
            <person name="Dunbar C."/>
            <person name="Freedman E."/>
            <person name="Gearin G."/>
            <person name="Gellesch M."/>
            <person name="Goldberg J."/>
            <person name="Griggs A."/>
            <person name="Gujja S."/>
            <person name="Heiman D."/>
            <person name="Howarth C."/>
            <person name="Larson L."/>
            <person name="Lui A."/>
            <person name="MacDonald P.J.P."/>
            <person name="Montmayeur A."/>
            <person name="Murphy C."/>
            <person name="Neiman D."/>
            <person name="Pearson M."/>
            <person name="Priest M."/>
            <person name="Roberts A."/>
            <person name="Saif S."/>
            <person name="Shea T."/>
            <person name="Shenoy N."/>
            <person name="Sisk P."/>
            <person name="Stolte C."/>
            <person name="Sykes S."/>
            <person name="Wortman J."/>
            <person name="Nusbaum C."/>
            <person name="Birren B."/>
        </authorList>
    </citation>
    <scope>NUCLEOTIDE SEQUENCE [LARGE SCALE GENOMIC DNA]</scope>
    <source>
        <strain evidence="11 12">India VII</strain>
    </source>
</reference>
<keyword evidence="2" id="KW-0158">Chromosome</keyword>
<keyword evidence="4" id="KW-0808">Transferase</keyword>
<sequence length="2075" mass="227847">MKEKNGRRNNLGGGGQMEGSQSGSGGGTSGGVPISGGNNRTGSAFSGGSDNAVDNRYGNDFPPSYNNTFENGFGEGCGDGFGDGFAPRLDKSCDVGCSPVGDSMDASKRVEVGGQVNVSKNKGLNNLNSAEEVYYVEGSEHVVNDLDEEKKGPEGRRPSGQGGAVGGEEEEPELCNEVVDSDKCAEESNRQNCEAPVGEFYTASQVPDGNLGQLSIQSFKGVVASGVGLTANTVGLTANTVGLAANTVGLAANTVGLAANSVGLSANCIGASPEEPPQFRVQSAEVVKLKKRGKPKFIKRETNLKSGKHEEKEDVVVSLGNPPSLFNPVGTIGMSKVGRKKGRREKSAIGAKMENEGAFRFAPVGCNVKEYMANSGGNSVANSGANGCHSGSGVNGAAPFEKSLANKAGERRKRKLRKGKIKTKKKIPRKKRSKCTLKGNTASGRFKYETTHAGNGKLKNEKKNYLKDELCCNHNEDANGACGSGVVHDISNKFSNIKISKHFFLKMDDDDEEEDYDEVEEDARSSRHSSMSLSLAKKNFQKKIIILDERANGGGRGAIGYAGVGGTGGKGAGCSGAGGPLASGQDPANEVSGGIGKDGKNGIEGNDGNVFNDDGRPPGGDHKVMKRVLTSEESATLLNNVKDINMKRFNFSGIISSKDSLMEQFMLYNLFSYDITILKGSLKFIYTFCLFKNLRLYYQIQDKNVYIDEKAISNCRIKDNLIDTHSIILTMYDSYCKHLNRNKIPIDDFINLNYFNIHNVKFAKKNVQHNKSYDDSILPEKDNRKISSMYKCRPYLYSNYSNDEKDSPGKRVTVEVQKKGVAKAEGVGNTPIVKGSESKRGRAARGSVKGEVVPSQELSTVKEDSSKECPQLCKDPAPVTCKVEDAPCELAQESQVEGKREEEQQGGAEVEEVEEEEVDVVEEAAVEVAGVDEAGVGAAGGDAPGVETWEDPLPAQKGRKRKMLVGGAKEGGAPDCASKKQRGREADAGEGANGSEDTQGGKAASQADGEAHQVGSESTHVVLPLCQVKKEAPDMLECVEKSKCEEAVTGLTRVKDEEKEEKAMEGGKGYNCMGIVPPDEGAEAGRVVVKSERWEKDEPVTPDGRRKHLLQKYNEAITKGSITATGESKKKLMLRGRNMKEEKAIKKSKLGRPCKQSGSSNVPIKRGRKKFFCNNNLSLMKNRRRRRGRISSKKTKRKTEERSTRGGDSHFKKRNSDHGEYTEYGEDVSELENVNVMLLERIKNNYKMIMENDKLNRKKREEKMMLMSGGGGATSAATSGGAFGRADNFAGHEGGLPEGSTNGSGIGGNGESGESGPGRLSGPGRPGGGSGPGRPSGGSGPGRPSGGSGLGRPNGPGRPSGYASTLGNNPSGSHHAGGSKEEKVSGGKLDATGIYQSSNNELSEREKKYMLSVDWLYNNNFNILDIKVNTHFSHNYHISLFFLCKYTSYNLFLHPINKNEHIVSSVILNFKNEVLTDNGNFFVLRYLLSFLSNKISSLRKCYANALYNSYLLQMPIRIFRHNNLKTKYSPNYGIRYDGIYKIVNAFTSNDFSTSEYKRDILYVFKRLYVDKCFIPRNCRFYENQCERKKYLIEKNSVSINVFLDGEMIMTLTVPYLKNYKSTTFMNFNHIYKFIRRKCIKEKLATQWVRSDVRMYEECKRKLRQEEALRRAASLEGGQPEGGQEGEIGHKPGEAACKVDAPHGSAPKGNAPNGGGGAETFPFWCRGKYLPLVLVLKTLNFEKEINENQRIRTKNFKNIEISVRKTEIPINCEMAKRPAHLFIPIKSKEAIAAHIELKRPFEDTWNPYEDLSAGKEKFKIPVENSVDDSLPPMNFTYVSKTLFFSRLPPYNLLPLCSGCAPQNYSKKEFDEIYINGYCKALRHKRTSRIYCDGNKSYDINDFNVLAACSGNCLCDPLKCTNKFPEGLHYPVKVVKTRDIGWDIVSSSYIKANSLIMHYVGEITTRKEMISREHEYDKKGYFNYFIETAEVDETYTDDWKIPCIDALFISNVARFLNHSCEPNVNVITIWRGDNYPSVGIFASRDIKPDEPLKYHYGINYKNIKCMCNSKKCKGYIG</sequence>
<dbReference type="InterPro" id="IPR001214">
    <property type="entry name" value="SET_dom"/>
</dbReference>
<dbReference type="PANTHER" id="PTHR46223">
    <property type="entry name" value="HISTONE-LYSINE N-METHYLTRANSFERASE SUV39H"/>
    <property type="match status" value="1"/>
</dbReference>
<evidence type="ECO:0000256" key="1">
    <source>
        <dbReference type="ARBA" id="ARBA00004286"/>
    </source>
</evidence>
<feature type="compositionally biased region" description="Basic and acidic residues" evidence="8">
    <location>
        <begin position="1198"/>
        <end position="1221"/>
    </location>
</feature>
<feature type="domain" description="SET" evidence="9">
    <location>
        <begin position="1928"/>
        <end position="2055"/>
    </location>
</feature>
<evidence type="ECO:0000259" key="9">
    <source>
        <dbReference type="PROSITE" id="PS50280"/>
    </source>
</evidence>
<feature type="region of interest" description="Disordered" evidence="8">
    <location>
        <begin position="1"/>
        <end position="69"/>
    </location>
</feature>
<dbReference type="Pfam" id="PF00856">
    <property type="entry name" value="SET"/>
    <property type="match status" value="1"/>
</dbReference>
<evidence type="ECO:0000259" key="10">
    <source>
        <dbReference type="PROSITE" id="PS50868"/>
    </source>
</evidence>
<feature type="compositionally biased region" description="Gly residues" evidence="8">
    <location>
        <begin position="11"/>
        <end position="34"/>
    </location>
</feature>
<feature type="region of interest" description="Disordered" evidence="8">
    <location>
        <begin position="146"/>
        <end position="175"/>
    </location>
</feature>
<dbReference type="GO" id="GO:0008168">
    <property type="term" value="F:methyltransferase activity"/>
    <property type="evidence" value="ECO:0007669"/>
    <property type="project" value="UniProtKB-KW"/>
</dbReference>
<gene>
    <name evidence="11" type="ORF">PVIIG_03811</name>
</gene>
<feature type="compositionally biased region" description="Gly residues" evidence="8">
    <location>
        <begin position="1292"/>
        <end position="1354"/>
    </location>
</feature>
<feature type="region of interest" description="Disordered" evidence="8">
    <location>
        <begin position="1284"/>
        <end position="1393"/>
    </location>
</feature>
<feature type="region of interest" description="Disordered" evidence="8">
    <location>
        <begin position="1144"/>
        <end position="1167"/>
    </location>
</feature>
<evidence type="ECO:0000313" key="12">
    <source>
        <dbReference type="Proteomes" id="UP000053562"/>
    </source>
</evidence>